<accession>A0A2T0WBY0</accession>
<dbReference type="EMBL" id="PVTO01000001">
    <property type="protein sequence ID" value="PRY84219.1"/>
    <property type="molecule type" value="Genomic_DNA"/>
</dbReference>
<proteinExistence type="predicted"/>
<reference evidence="1 2" key="1">
    <citation type="submission" date="2018-03" db="EMBL/GenBank/DDBJ databases">
        <title>Genomic Encyclopedia of Archaeal and Bacterial Type Strains, Phase II (KMG-II): from individual species to whole genera.</title>
        <authorList>
            <person name="Goeker M."/>
        </authorList>
    </citation>
    <scope>NUCLEOTIDE SEQUENCE [LARGE SCALE GENOMIC DNA]</scope>
    <source>
        <strain evidence="1 2">DSM 13175</strain>
    </source>
</reference>
<dbReference type="OrthoDB" id="146245at2"/>
<sequence>MKKTDVHTIPIEDLLTKSTAAYLMDTPFPDNRLSKIPLWKKIWNEKRLERLLKTLKKDLHPYISEFKAYAEPAANRDNARVVKLKELVIDTLEKIDEKKLLFDQPFLTYFLSQGYMDAAEGFLLKAETDDAQLSHVDIFQAMRNVWIMNSLQLYWGNPVKVTAPMYAYSMLYPYTDNLLDNPEIDTRIKKAFNQRLSKALSGEKVDACSDTEKRIFILVDEIFEQFPKNTFPAVTESIQLIHKAQVESLKQTADKSLSEDDILKISLFKGGTSVLADAFLLTGSLNREQMVFSFHYGAFLQLLDDLQDKESDLKEQTQTRFTIRDTQESMDNEITKLIAYIYKVNSPDSSDDQTKARLKDIISRCTLIMVMESVGKNLGCVTPAFYRKLESYSKVRLKTYRALQEQIESIMESIV</sequence>
<dbReference type="Proteomes" id="UP000238205">
    <property type="component" value="Unassembled WGS sequence"/>
</dbReference>
<gene>
    <name evidence="1" type="ORF">CLV38_101140</name>
</gene>
<comment type="caution">
    <text evidence="1">The sequence shown here is derived from an EMBL/GenBank/DDBJ whole genome shotgun (WGS) entry which is preliminary data.</text>
</comment>
<dbReference type="SUPFAM" id="SSF48576">
    <property type="entry name" value="Terpenoid synthases"/>
    <property type="match status" value="1"/>
</dbReference>
<organism evidence="1 2">
    <name type="scientific">Alkalibacterium olivapovliticus</name>
    <dbReference type="NCBI Taxonomy" id="99907"/>
    <lineage>
        <taxon>Bacteria</taxon>
        <taxon>Bacillati</taxon>
        <taxon>Bacillota</taxon>
        <taxon>Bacilli</taxon>
        <taxon>Lactobacillales</taxon>
        <taxon>Carnobacteriaceae</taxon>
        <taxon>Alkalibacterium</taxon>
    </lineage>
</organism>
<dbReference type="InterPro" id="IPR008949">
    <property type="entry name" value="Isoprenoid_synthase_dom_sf"/>
</dbReference>
<dbReference type="CDD" id="cd00385">
    <property type="entry name" value="Isoprenoid_Biosyn_C1"/>
    <property type="match status" value="1"/>
</dbReference>
<dbReference type="AlphaFoldDB" id="A0A2T0WBY0"/>
<dbReference type="RefSeq" id="WP_106190190.1">
    <property type="nucleotide sequence ID" value="NZ_PVTO01000001.1"/>
</dbReference>
<evidence type="ECO:0000313" key="2">
    <source>
        <dbReference type="Proteomes" id="UP000238205"/>
    </source>
</evidence>
<protein>
    <submittedName>
        <fullName evidence="1">Uncharacterized protein</fullName>
    </submittedName>
</protein>
<name>A0A2T0WBY0_9LACT</name>
<evidence type="ECO:0000313" key="1">
    <source>
        <dbReference type="EMBL" id="PRY84219.1"/>
    </source>
</evidence>
<keyword evidence="2" id="KW-1185">Reference proteome</keyword>